<evidence type="ECO:0000313" key="3">
    <source>
        <dbReference type="Proteomes" id="UP000823775"/>
    </source>
</evidence>
<comment type="caution">
    <text evidence="2">The sequence shown here is derived from an EMBL/GenBank/DDBJ whole genome shotgun (WGS) entry which is preliminary data.</text>
</comment>
<sequence length="320" mass="36064">MLGQQSLLLLTLIEMKLSLYVKAIDDLAERPDETLLLDILAAGGKVRVLHSEGDLSVKMKLHSLKIKDELQDSIEATTPEKELTKGKKSCYDIFYEALGSDDSDFVSLTFTTRHPDSPDYDGIDTQMSISMSKLEFFCNRPTLVALINFGFDLSSGNNIVTSKDLPKDPDESSVIKEKTEELGHTCQRVVWSWKKLESFLLDIKVHPSSTSIEGTLGNFRLCDLTLGSDQRWGWLCDIRNQGAESLIQFVFKSHSTEDDDYEGYDYSLRGRLSAITAYFMELATPHTEEAIKLVDKVGGIEWLIQKYGGRWCLCNKADLH</sequence>
<gene>
    <name evidence="2" type="ORF">HAX54_045890</name>
</gene>
<dbReference type="PANTHER" id="PTHR45523:SF2">
    <property type="entry name" value="OS02G0470600 PROTEIN"/>
    <property type="match status" value="1"/>
</dbReference>
<protein>
    <submittedName>
        <fullName evidence="2">Uncharacterized protein</fullName>
    </submittedName>
</protein>
<keyword evidence="1" id="KW-0732">Signal</keyword>
<reference evidence="2 3" key="1">
    <citation type="journal article" date="2021" name="BMC Genomics">
        <title>Datura genome reveals duplications of psychoactive alkaloid biosynthetic genes and high mutation rate following tissue culture.</title>
        <authorList>
            <person name="Rajewski A."/>
            <person name="Carter-House D."/>
            <person name="Stajich J."/>
            <person name="Litt A."/>
        </authorList>
    </citation>
    <scope>NUCLEOTIDE SEQUENCE [LARGE SCALE GENOMIC DNA]</scope>
    <source>
        <strain evidence="2">AR-01</strain>
    </source>
</reference>
<dbReference type="Proteomes" id="UP000823775">
    <property type="component" value="Unassembled WGS sequence"/>
</dbReference>
<dbReference type="PANTHER" id="PTHR45523">
    <property type="entry name" value="TETRATRICOPEPTIDE REPEAT (TPR)-CONTAINING PROTEIN-RELATED"/>
    <property type="match status" value="1"/>
</dbReference>
<proteinExistence type="predicted"/>
<evidence type="ECO:0000313" key="2">
    <source>
        <dbReference type="EMBL" id="MCD7461320.1"/>
    </source>
</evidence>
<feature type="chain" id="PRO_5046779913" evidence="1">
    <location>
        <begin position="24"/>
        <end position="320"/>
    </location>
</feature>
<dbReference type="EMBL" id="JACEIK010000718">
    <property type="protein sequence ID" value="MCD7461320.1"/>
    <property type="molecule type" value="Genomic_DNA"/>
</dbReference>
<evidence type="ECO:0000256" key="1">
    <source>
        <dbReference type="SAM" id="SignalP"/>
    </source>
</evidence>
<accession>A0ABS8SRC1</accession>
<name>A0ABS8SRC1_DATST</name>
<feature type="signal peptide" evidence="1">
    <location>
        <begin position="1"/>
        <end position="23"/>
    </location>
</feature>
<keyword evidence="3" id="KW-1185">Reference proteome</keyword>
<organism evidence="2 3">
    <name type="scientific">Datura stramonium</name>
    <name type="common">Jimsonweed</name>
    <name type="synonym">Common thornapple</name>
    <dbReference type="NCBI Taxonomy" id="4076"/>
    <lineage>
        <taxon>Eukaryota</taxon>
        <taxon>Viridiplantae</taxon>
        <taxon>Streptophyta</taxon>
        <taxon>Embryophyta</taxon>
        <taxon>Tracheophyta</taxon>
        <taxon>Spermatophyta</taxon>
        <taxon>Magnoliopsida</taxon>
        <taxon>eudicotyledons</taxon>
        <taxon>Gunneridae</taxon>
        <taxon>Pentapetalae</taxon>
        <taxon>asterids</taxon>
        <taxon>lamiids</taxon>
        <taxon>Solanales</taxon>
        <taxon>Solanaceae</taxon>
        <taxon>Solanoideae</taxon>
        <taxon>Datureae</taxon>
        <taxon>Datura</taxon>
    </lineage>
</organism>